<dbReference type="RefSeq" id="WP_099126041.1">
    <property type="nucleotide sequence ID" value="NZ_CAWNRH010000133.1"/>
</dbReference>
<organism evidence="1 2">
    <name type="scientific">Xenorhabdus stockiae</name>
    <dbReference type="NCBI Taxonomy" id="351614"/>
    <lineage>
        <taxon>Bacteria</taxon>
        <taxon>Pseudomonadati</taxon>
        <taxon>Pseudomonadota</taxon>
        <taxon>Gammaproteobacteria</taxon>
        <taxon>Enterobacterales</taxon>
        <taxon>Morganellaceae</taxon>
        <taxon>Xenorhabdus</taxon>
    </lineage>
</organism>
<dbReference type="AlphaFoldDB" id="A0A2D0KBE3"/>
<accession>A0A2D0KBE3</accession>
<reference evidence="1 2" key="1">
    <citation type="journal article" date="2017" name="Nat. Microbiol.">
        <title>Natural product diversity associated with the nematode symbionts Photorhabdus and Xenorhabdus.</title>
        <authorList>
            <person name="Tobias N.J."/>
            <person name="Wolff H."/>
            <person name="Djahanschiri B."/>
            <person name="Grundmann F."/>
            <person name="Kronenwerth M."/>
            <person name="Shi Y.M."/>
            <person name="Simonyi S."/>
            <person name="Grun P."/>
            <person name="Shapiro-Ilan D."/>
            <person name="Pidot S.J."/>
            <person name="Stinear T.P."/>
            <person name="Ebersberger I."/>
            <person name="Bode H.B."/>
        </authorList>
    </citation>
    <scope>NUCLEOTIDE SEQUENCE [LARGE SCALE GENOMIC DNA]</scope>
    <source>
        <strain evidence="1 2">DSM 17904</strain>
    </source>
</reference>
<gene>
    <name evidence="1" type="ORF">Xsto_03792</name>
</gene>
<dbReference type="Proteomes" id="UP000222366">
    <property type="component" value="Unassembled WGS sequence"/>
</dbReference>
<sequence length="96" mass="11170">MKRLGWVMLLLPIVVLAEQPDKDFIIEVTNDVCSQHADPEFCRWQLENITAISGIISLNYASCVRNDKHTKDCDKTVEAFNYIQSKYDKNMTEMRE</sequence>
<protein>
    <submittedName>
        <fullName evidence="1">Uncharacterized protein</fullName>
    </submittedName>
</protein>
<comment type="caution">
    <text evidence="1">The sequence shown here is derived from an EMBL/GenBank/DDBJ whole genome shotgun (WGS) entry which is preliminary data.</text>
</comment>
<proteinExistence type="predicted"/>
<evidence type="ECO:0000313" key="2">
    <source>
        <dbReference type="Proteomes" id="UP000222366"/>
    </source>
</evidence>
<dbReference type="EMBL" id="NJAJ01000056">
    <property type="protein sequence ID" value="PHM60635.1"/>
    <property type="molecule type" value="Genomic_DNA"/>
</dbReference>
<keyword evidence="2" id="KW-1185">Reference proteome</keyword>
<evidence type="ECO:0000313" key="1">
    <source>
        <dbReference type="EMBL" id="PHM60635.1"/>
    </source>
</evidence>
<name>A0A2D0KBE3_9GAMM</name>